<organism evidence="1 2">
    <name type="scientific">Armillaria gallica</name>
    <name type="common">Bulbous honey fungus</name>
    <name type="synonym">Armillaria bulbosa</name>
    <dbReference type="NCBI Taxonomy" id="47427"/>
    <lineage>
        <taxon>Eukaryota</taxon>
        <taxon>Fungi</taxon>
        <taxon>Dikarya</taxon>
        <taxon>Basidiomycota</taxon>
        <taxon>Agaricomycotina</taxon>
        <taxon>Agaricomycetes</taxon>
        <taxon>Agaricomycetidae</taxon>
        <taxon>Agaricales</taxon>
        <taxon>Marasmiineae</taxon>
        <taxon>Physalacriaceae</taxon>
        <taxon>Armillaria</taxon>
    </lineage>
</organism>
<proteinExistence type="predicted"/>
<dbReference type="AlphaFoldDB" id="A0A2H3CYM2"/>
<dbReference type="InParanoid" id="A0A2H3CYM2"/>
<evidence type="ECO:0000313" key="2">
    <source>
        <dbReference type="Proteomes" id="UP000217790"/>
    </source>
</evidence>
<sequence>LGYRLVNYKPDSVDYTTYESLRDRFLCSPRGHATLLAGGIVAHLTREVVPYREVYLGPSDNV</sequence>
<accession>A0A2H3CYM2</accession>
<reference evidence="2" key="1">
    <citation type="journal article" date="2017" name="Nat. Ecol. Evol.">
        <title>Genome expansion and lineage-specific genetic innovations in the forest pathogenic fungi Armillaria.</title>
        <authorList>
            <person name="Sipos G."/>
            <person name="Prasanna A.N."/>
            <person name="Walter M.C."/>
            <person name="O'Connor E."/>
            <person name="Balint B."/>
            <person name="Krizsan K."/>
            <person name="Kiss B."/>
            <person name="Hess J."/>
            <person name="Varga T."/>
            <person name="Slot J."/>
            <person name="Riley R."/>
            <person name="Boka B."/>
            <person name="Rigling D."/>
            <person name="Barry K."/>
            <person name="Lee J."/>
            <person name="Mihaltcheva S."/>
            <person name="LaButti K."/>
            <person name="Lipzen A."/>
            <person name="Waldron R."/>
            <person name="Moloney N.M."/>
            <person name="Sperisen C."/>
            <person name="Kredics L."/>
            <person name="Vagvoelgyi C."/>
            <person name="Patrignani A."/>
            <person name="Fitzpatrick D."/>
            <person name="Nagy I."/>
            <person name="Doyle S."/>
            <person name="Anderson J.B."/>
            <person name="Grigoriev I.V."/>
            <person name="Gueldener U."/>
            <person name="Muensterkoetter M."/>
            <person name="Nagy L.G."/>
        </authorList>
    </citation>
    <scope>NUCLEOTIDE SEQUENCE [LARGE SCALE GENOMIC DNA]</scope>
    <source>
        <strain evidence="2">Ar21-2</strain>
    </source>
</reference>
<dbReference type="Proteomes" id="UP000217790">
    <property type="component" value="Unassembled WGS sequence"/>
</dbReference>
<evidence type="ECO:0000313" key="1">
    <source>
        <dbReference type="EMBL" id="PBK83598.1"/>
    </source>
</evidence>
<dbReference type="EMBL" id="KZ293705">
    <property type="protein sequence ID" value="PBK83598.1"/>
    <property type="molecule type" value="Genomic_DNA"/>
</dbReference>
<keyword evidence="2" id="KW-1185">Reference proteome</keyword>
<feature type="non-terminal residue" evidence="1">
    <location>
        <position position="62"/>
    </location>
</feature>
<feature type="non-terminal residue" evidence="1">
    <location>
        <position position="1"/>
    </location>
</feature>
<dbReference type="OrthoDB" id="3270336at2759"/>
<protein>
    <submittedName>
        <fullName evidence="1">Uncharacterized protein</fullName>
    </submittedName>
</protein>
<gene>
    <name evidence="1" type="ORF">ARMGADRAFT_892695</name>
</gene>
<name>A0A2H3CYM2_ARMGA</name>